<dbReference type="EMBL" id="AMCI01009345">
    <property type="protein sequence ID" value="EJW89643.1"/>
    <property type="molecule type" value="Genomic_DNA"/>
</dbReference>
<name>J9F568_9ZZZZ</name>
<evidence type="ECO:0000313" key="1">
    <source>
        <dbReference type="EMBL" id="EJW89643.1"/>
    </source>
</evidence>
<organism evidence="1">
    <name type="scientific">gut metagenome</name>
    <dbReference type="NCBI Taxonomy" id="749906"/>
    <lineage>
        <taxon>unclassified sequences</taxon>
        <taxon>metagenomes</taxon>
        <taxon>organismal metagenomes</taxon>
    </lineage>
</organism>
<accession>J9F568</accession>
<protein>
    <submittedName>
        <fullName evidence="1">Uncharacterized protein</fullName>
    </submittedName>
</protein>
<dbReference type="AlphaFoldDB" id="J9F568"/>
<comment type="caution">
    <text evidence="1">The sequence shown here is derived from an EMBL/GenBank/DDBJ whole genome shotgun (WGS) entry which is preliminary data.</text>
</comment>
<gene>
    <name evidence="1" type="ORF">EVA_22243</name>
</gene>
<reference evidence="1" key="1">
    <citation type="journal article" date="2012" name="PLoS ONE">
        <title>Gene sets for utilization of primary and secondary nutrition supplies in the distal gut of endangered iberian lynx.</title>
        <authorList>
            <person name="Alcaide M."/>
            <person name="Messina E."/>
            <person name="Richter M."/>
            <person name="Bargiela R."/>
            <person name="Peplies J."/>
            <person name="Huws S.A."/>
            <person name="Newbold C.J."/>
            <person name="Golyshin P.N."/>
            <person name="Simon M.A."/>
            <person name="Lopez G."/>
            <person name="Yakimov M.M."/>
            <person name="Ferrer M."/>
        </authorList>
    </citation>
    <scope>NUCLEOTIDE SEQUENCE</scope>
</reference>
<sequence>MKVTKDDILKIKPGTSVTFKTDSYMQSRSVKQYAYELMRAYRPVGVRRYKVGIDKETNYITITAIPI</sequence>
<proteinExistence type="predicted"/>